<sequence length="1145" mass="122747">MVRAVADVPRESDELPAVLVRFADVLETSVKEGTEVETLEGAFAVARRAVERASRETRPMARFALAEALCSVASAADWTAALDEGIGIYRDIVPAFPADRGVLHALGTALLLRDELSPDPEAVAEALRVLRQAADATAPDSADRRTVEQDVAAALHVSYEHTGNRALLDEAITLLRTTVAATPGGEHGLTLRVLRLAIALETRATRTGEPDDAREAAGLLTRALHDVTAGDDDEEYAGILLALANAQLTLAELTGGPALVTEAVSHLRAAARTARGTLLQVRIHSSLSSALRSSAAQGGPPADLDEAVAAGRTAVELADDGGADLPDCLTNLANALSDQFDRTGSESPELLDEAIAHARAAVAASAPERPGHGSSLSCLGLCLADAYQVDRDLAMLMEAVRHHREARRVTALDDARRPGYLSNAAIALSLLHEHTSDSEVLVEAVRTAQEAVDTAADQDPDRHLYLQTHARVLRERHFAARRAAEPYDGNHLREAIAAGRRAVQALPPEVPTGAACRGNLAADLLLGHQEHLTGDAELAEALALLDDETATLPSDTAERALFLYNLGLARVAQYERTQDDAELTRALAAFTDAERVTAASPILRAEAALEHGRAAAAAQRWQAAFQAFERALALLPLLPFAHLDRGDQEYVLTLFAGLGRDAAACLLACSGADPLRAVELVEEGRGVLLDALFYPESEMATLRQTAPDLAEQFDRLRKQLDERSSHQLSRRSGSTVRYLEPNAARESTGRRKSLATELNDVLEQIRALDDMNHFARPAAVGELLSGSGSRKGPVVLINVSRYRSDALVLTGAGVRVIPLPGLTSDGLARAVALHLHTLRAMRAADSLTPADRRRVSERLAEVCSWLWHTVAGPVLDALELPRREHGRPRLWFCPTGPLALLPLHAAQHYDARLGRDDGVPDRVVPSYTSTLRALVTARRPRPDAAGTREGGGELLVASVPRLPGLRPLDFAEEEIAAVTDACPQRPQILRADQATRAAVTERLVRHRCWHFIGHSGQDLWNPGLAAIRLADGELTALAVTSLRLPAGELAYLSSCESAVTGTGAPDEPLHLALSCQVAGYRHTVGTMWSVLDRPAVEMAGRFYANLTVDGRLAHETAAYALHRAVLHVRHTSPIQVWAAYLHAGA</sequence>
<keyword evidence="1" id="KW-0802">TPR repeat</keyword>
<dbReference type="InterPro" id="IPR024983">
    <property type="entry name" value="CHAT_dom"/>
</dbReference>
<dbReference type="Pfam" id="PF12770">
    <property type="entry name" value="CHAT"/>
    <property type="match status" value="1"/>
</dbReference>
<evidence type="ECO:0000313" key="4">
    <source>
        <dbReference type="Proteomes" id="UP001356428"/>
    </source>
</evidence>
<evidence type="ECO:0000256" key="1">
    <source>
        <dbReference type="PROSITE-ProRule" id="PRU00339"/>
    </source>
</evidence>
<dbReference type="RefSeq" id="WP_326702442.1">
    <property type="nucleotide sequence ID" value="NZ_CP109083.1"/>
</dbReference>
<dbReference type="InterPro" id="IPR011990">
    <property type="entry name" value="TPR-like_helical_dom_sf"/>
</dbReference>
<feature type="repeat" description="TPR" evidence="1">
    <location>
        <begin position="605"/>
        <end position="638"/>
    </location>
</feature>
<gene>
    <name evidence="3" type="ORF">OG849_32280</name>
</gene>
<name>A0ABZ1F5Q9_9ACTN</name>
<keyword evidence="4" id="KW-1185">Reference proteome</keyword>
<protein>
    <submittedName>
        <fullName evidence="3">CHAT domain-containing protein</fullName>
    </submittedName>
</protein>
<reference evidence="3 4" key="1">
    <citation type="submission" date="2022-10" db="EMBL/GenBank/DDBJ databases">
        <title>The complete genomes of actinobacterial strains from the NBC collection.</title>
        <authorList>
            <person name="Joergensen T.S."/>
            <person name="Alvarez Arevalo M."/>
            <person name="Sterndorff E.B."/>
            <person name="Faurdal D."/>
            <person name="Vuksanovic O."/>
            <person name="Mourched A.-S."/>
            <person name="Charusanti P."/>
            <person name="Shaw S."/>
            <person name="Blin K."/>
            <person name="Weber T."/>
        </authorList>
    </citation>
    <scope>NUCLEOTIDE SEQUENCE [LARGE SCALE GENOMIC DNA]</scope>
    <source>
        <strain evidence="3 4">NBC 01792</strain>
    </source>
</reference>
<organism evidence="3 4">
    <name type="scientific">Streptomyces cyaneofuscatus</name>
    <dbReference type="NCBI Taxonomy" id="66883"/>
    <lineage>
        <taxon>Bacteria</taxon>
        <taxon>Bacillati</taxon>
        <taxon>Actinomycetota</taxon>
        <taxon>Actinomycetes</taxon>
        <taxon>Kitasatosporales</taxon>
        <taxon>Streptomycetaceae</taxon>
        <taxon>Streptomyces</taxon>
    </lineage>
</organism>
<evidence type="ECO:0000259" key="2">
    <source>
        <dbReference type="Pfam" id="PF12770"/>
    </source>
</evidence>
<dbReference type="Gene3D" id="1.25.40.10">
    <property type="entry name" value="Tetratricopeptide repeat domain"/>
    <property type="match status" value="2"/>
</dbReference>
<proteinExistence type="predicted"/>
<accession>A0ABZ1F5Q9</accession>
<dbReference type="PROSITE" id="PS50005">
    <property type="entry name" value="TPR"/>
    <property type="match status" value="1"/>
</dbReference>
<evidence type="ECO:0000313" key="3">
    <source>
        <dbReference type="EMBL" id="WSB11609.1"/>
    </source>
</evidence>
<dbReference type="EMBL" id="CP109083">
    <property type="protein sequence ID" value="WSB11609.1"/>
    <property type="molecule type" value="Genomic_DNA"/>
</dbReference>
<dbReference type="InterPro" id="IPR019734">
    <property type="entry name" value="TPR_rpt"/>
</dbReference>
<dbReference type="Proteomes" id="UP001356428">
    <property type="component" value="Chromosome"/>
</dbReference>
<feature type="domain" description="CHAT" evidence="2">
    <location>
        <begin position="861"/>
        <end position="1144"/>
    </location>
</feature>
<dbReference type="SUPFAM" id="SSF48452">
    <property type="entry name" value="TPR-like"/>
    <property type="match status" value="1"/>
</dbReference>